<keyword evidence="2" id="KW-1133">Transmembrane helix</keyword>
<proteinExistence type="predicted"/>
<evidence type="ECO:0000256" key="2">
    <source>
        <dbReference type="SAM" id="Phobius"/>
    </source>
</evidence>
<dbReference type="EMBL" id="VMKJ01000023">
    <property type="protein sequence ID" value="TVO35722.1"/>
    <property type="molecule type" value="Genomic_DNA"/>
</dbReference>
<feature type="transmembrane region" description="Helical" evidence="2">
    <location>
        <begin position="12"/>
        <end position="32"/>
    </location>
</feature>
<keyword evidence="1" id="KW-0175">Coiled coil</keyword>
<dbReference type="Proteomes" id="UP000319828">
    <property type="component" value="Unassembled WGS sequence"/>
</dbReference>
<sequence length="194" mass="21697">MKSFGSGFNNFFVGLFSGLLLPIVIIMVLLFLTVDKITSFAENEAIAPLYQRGEQTLDKMDALLTTLDSKVDNANLQDVKLLAPLKDANLFPELKQIAGTVSKLRDASDTEKQEMLENLKVKLKTTLQEKFPEDKAQQLADNLAGIADVLASKKEQLVEAKEQVAEKKDELVEQAKETKEQVQEKIEDVKQENE</sequence>
<evidence type="ECO:0000313" key="4">
    <source>
        <dbReference type="Proteomes" id="UP000319828"/>
    </source>
</evidence>
<name>A0A557P4X9_9VIBR</name>
<dbReference type="RefSeq" id="WP_144388478.1">
    <property type="nucleotide sequence ID" value="NZ_CANNCB010000011.1"/>
</dbReference>
<dbReference type="AlphaFoldDB" id="A0A557P4X9"/>
<evidence type="ECO:0000313" key="3">
    <source>
        <dbReference type="EMBL" id="TVO35722.1"/>
    </source>
</evidence>
<keyword evidence="2" id="KW-0812">Transmembrane</keyword>
<protein>
    <submittedName>
        <fullName evidence="3">Uncharacterized protein</fullName>
    </submittedName>
</protein>
<reference evidence="3 4" key="1">
    <citation type="submission" date="2019-07" db="EMBL/GenBank/DDBJ databases">
        <title>The draft genome sequence of Vibrio algivorus M1486.</title>
        <authorList>
            <person name="Meng X."/>
        </authorList>
    </citation>
    <scope>NUCLEOTIDE SEQUENCE [LARGE SCALE GENOMIC DNA]</scope>
    <source>
        <strain evidence="3 4">M1486</strain>
    </source>
</reference>
<accession>A0A557P4X9</accession>
<keyword evidence="2" id="KW-0472">Membrane</keyword>
<evidence type="ECO:0000256" key="1">
    <source>
        <dbReference type="SAM" id="Coils"/>
    </source>
</evidence>
<dbReference type="OrthoDB" id="5880036at2"/>
<gene>
    <name evidence="3" type="ORF">FOF44_11590</name>
</gene>
<feature type="coiled-coil region" evidence="1">
    <location>
        <begin position="150"/>
        <end position="192"/>
    </location>
</feature>
<comment type="caution">
    <text evidence="3">The sequence shown here is derived from an EMBL/GenBank/DDBJ whole genome shotgun (WGS) entry which is preliminary data.</text>
</comment>
<organism evidence="3 4">
    <name type="scientific">Vibrio algivorus</name>
    <dbReference type="NCBI Taxonomy" id="1667024"/>
    <lineage>
        <taxon>Bacteria</taxon>
        <taxon>Pseudomonadati</taxon>
        <taxon>Pseudomonadota</taxon>
        <taxon>Gammaproteobacteria</taxon>
        <taxon>Vibrionales</taxon>
        <taxon>Vibrionaceae</taxon>
        <taxon>Vibrio</taxon>
    </lineage>
</organism>